<comment type="caution">
    <text evidence="1">The sequence shown here is derived from an EMBL/GenBank/DDBJ whole genome shotgun (WGS) entry which is preliminary data.</text>
</comment>
<proteinExistence type="predicted"/>
<protein>
    <submittedName>
        <fullName evidence="1">Uncharacterized protein</fullName>
    </submittedName>
</protein>
<evidence type="ECO:0000313" key="2">
    <source>
        <dbReference type="Proteomes" id="UP000667802"/>
    </source>
</evidence>
<dbReference type="AlphaFoldDB" id="A0AAP5IB37"/>
<evidence type="ECO:0000313" key="1">
    <source>
        <dbReference type="EMBL" id="MDR9898256.1"/>
    </source>
</evidence>
<dbReference type="Proteomes" id="UP000667802">
    <property type="component" value="Unassembled WGS sequence"/>
</dbReference>
<keyword evidence="2" id="KW-1185">Reference proteome</keyword>
<reference evidence="2" key="1">
    <citation type="journal article" date="2021" name="Science">
        <title>Hunting the eagle killer: A cyanobacterial neurotoxin causes vacuolar myelinopathy.</title>
        <authorList>
            <person name="Breinlinger S."/>
            <person name="Phillips T.J."/>
            <person name="Haram B.N."/>
            <person name="Mares J."/>
            <person name="Martinez Yerena J.A."/>
            <person name="Hrouzek P."/>
            <person name="Sobotka R."/>
            <person name="Henderson W.M."/>
            <person name="Schmieder P."/>
            <person name="Williams S.M."/>
            <person name="Lauderdale J.D."/>
            <person name="Wilde H.D."/>
            <person name="Gerrin W."/>
            <person name="Kust A."/>
            <person name="Washington J.W."/>
            <person name="Wagner C."/>
            <person name="Geier B."/>
            <person name="Liebeke M."/>
            <person name="Enke H."/>
            <person name="Niedermeyer T.H.J."/>
            <person name="Wilde S.B."/>
        </authorList>
    </citation>
    <scope>NUCLEOTIDE SEQUENCE [LARGE SCALE GENOMIC DNA]</scope>
    <source>
        <strain evidence="2">Thurmond2011</strain>
    </source>
</reference>
<dbReference type="EMBL" id="JAALHA020000016">
    <property type="protein sequence ID" value="MDR9898256.1"/>
    <property type="molecule type" value="Genomic_DNA"/>
</dbReference>
<sequence>MASYEARKLLKQGGSELQETYLVLLFLENAKINLTTYGNLAENALNHQTR</sequence>
<gene>
    <name evidence="1" type="ORF">G7B40_027395</name>
</gene>
<dbReference type="RefSeq" id="WP_208344932.1">
    <property type="nucleotide sequence ID" value="NZ_CAWQFN010000557.1"/>
</dbReference>
<organism evidence="1 2">
    <name type="scientific">Aetokthonos hydrillicola Thurmond2011</name>
    <dbReference type="NCBI Taxonomy" id="2712845"/>
    <lineage>
        <taxon>Bacteria</taxon>
        <taxon>Bacillati</taxon>
        <taxon>Cyanobacteriota</taxon>
        <taxon>Cyanophyceae</taxon>
        <taxon>Nostocales</taxon>
        <taxon>Hapalosiphonaceae</taxon>
        <taxon>Aetokthonos</taxon>
    </lineage>
</organism>
<name>A0AAP5IB37_9CYAN</name>
<accession>A0AAP5IB37</accession>